<evidence type="ECO:0000256" key="1">
    <source>
        <dbReference type="ARBA" id="ARBA00010613"/>
    </source>
</evidence>
<feature type="domain" description="CN hydrolase" evidence="2">
    <location>
        <begin position="7"/>
        <end position="244"/>
    </location>
</feature>
<dbReference type="Gene3D" id="3.60.110.10">
    <property type="entry name" value="Carbon-nitrogen hydrolase"/>
    <property type="match status" value="1"/>
</dbReference>
<sequence>MIKTDKFQIAVVQGAFDGDVSSNLQKMKQRAVECKELYPQARLLLFPELAANGYGLNPVVLQTAETMEGRIFSEMSRAAEETQMYIAYGYVEKDGQARIYNSLMLINPRGEAAANYRKIHMTPYERSFFKPGDEFVIADTELGRIGLMICWDLAFPEAARKLAAGGAELLLAPSAWEMPYDRPYRMFSMARAIDNTVYLAASNHTGCSGAFEFFGQSAIYAPDGTALSAAKGNSEQILAAEIDYAWKRHLQESFFTMMNERRTDLY</sequence>
<dbReference type="GO" id="GO:0016787">
    <property type="term" value="F:hydrolase activity"/>
    <property type="evidence" value="ECO:0007669"/>
    <property type="project" value="UniProtKB-KW"/>
</dbReference>
<dbReference type="Proteomes" id="UP001310386">
    <property type="component" value="Unassembled WGS sequence"/>
</dbReference>
<comment type="similarity">
    <text evidence="1">Belongs to the carbon-nitrogen hydrolase superfamily. NIT1/NIT2 family.</text>
</comment>
<reference evidence="3" key="1">
    <citation type="submission" date="2023-12" db="EMBL/GenBank/DDBJ databases">
        <title>Fervidustalea candida gen. nov., sp. nov., a novel member of the family Paenibacillaceae isolated from a geothermal area.</title>
        <authorList>
            <person name="Li W.-J."/>
            <person name="Jiao J.-Y."/>
            <person name="Chen Y."/>
        </authorList>
    </citation>
    <scope>NUCLEOTIDE SEQUENCE</scope>
    <source>
        <strain evidence="3">SYSU GA230002</strain>
    </source>
</reference>
<proteinExistence type="inferred from homology"/>
<dbReference type="InterPro" id="IPR036526">
    <property type="entry name" value="C-N_Hydrolase_sf"/>
</dbReference>
<keyword evidence="3" id="KW-0378">Hydrolase</keyword>
<evidence type="ECO:0000259" key="2">
    <source>
        <dbReference type="PROSITE" id="PS50263"/>
    </source>
</evidence>
<dbReference type="Pfam" id="PF00795">
    <property type="entry name" value="CN_hydrolase"/>
    <property type="match status" value="1"/>
</dbReference>
<evidence type="ECO:0000313" key="4">
    <source>
        <dbReference type="Proteomes" id="UP001310386"/>
    </source>
</evidence>
<dbReference type="RefSeq" id="WP_371755790.1">
    <property type="nucleotide sequence ID" value="NZ_JAYJLD010000044.1"/>
</dbReference>
<gene>
    <name evidence="3" type="ORF">VF724_18655</name>
</gene>
<dbReference type="CDD" id="cd07197">
    <property type="entry name" value="nitrilase"/>
    <property type="match status" value="1"/>
</dbReference>
<organism evidence="3 4">
    <name type="scientific">Ferviditalea candida</name>
    <dbReference type="NCBI Taxonomy" id="3108399"/>
    <lineage>
        <taxon>Bacteria</taxon>
        <taxon>Bacillati</taxon>
        <taxon>Bacillota</taxon>
        <taxon>Bacilli</taxon>
        <taxon>Bacillales</taxon>
        <taxon>Paenibacillaceae</taxon>
        <taxon>Ferviditalea</taxon>
    </lineage>
</organism>
<dbReference type="EMBL" id="JAYJLD010000044">
    <property type="protein sequence ID" value="MEB3103661.1"/>
    <property type="molecule type" value="Genomic_DNA"/>
</dbReference>
<comment type="caution">
    <text evidence="3">The sequence shown here is derived from an EMBL/GenBank/DDBJ whole genome shotgun (WGS) entry which is preliminary data.</text>
</comment>
<dbReference type="PROSITE" id="PS50263">
    <property type="entry name" value="CN_HYDROLASE"/>
    <property type="match status" value="1"/>
</dbReference>
<dbReference type="PANTHER" id="PTHR23088">
    <property type="entry name" value="NITRILASE-RELATED"/>
    <property type="match status" value="1"/>
</dbReference>
<dbReference type="SUPFAM" id="SSF56317">
    <property type="entry name" value="Carbon-nitrogen hydrolase"/>
    <property type="match status" value="1"/>
</dbReference>
<accession>A0ABU5ZMC0</accession>
<dbReference type="InterPro" id="IPR003010">
    <property type="entry name" value="C-N_Hydrolase"/>
</dbReference>
<keyword evidence="4" id="KW-1185">Reference proteome</keyword>
<dbReference type="PANTHER" id="PTHR23088:SF27">
    <property type="entry name" value="DEAMINATED GLUTATHIONE AMIDASE"/>
    <property type="match status" value="1"/>
</dbReference>
<evidence type="ECO:0000313" key="3">
    <source>
        <dbReference type="EMBL" id="MEB3103661.1"/>
    </source>
</evidence>
<protein>
    <submittedName>
        <fullName evidence="3">Carbon-nitrogen hydrolase family protein</fullName>
    </submittedName>
</protein>
<name>A0ABU5ZMC0_9BACL</name>